<dbReference type="EMBL" id="FOFT01000020">
    <property type="protein sequence ID" value="SES50400.1"/>
    <property type="molecule type" value="Genomic_DNA"/>
</dbReference>
<dbReference type="Proteomes" id="UP000199028">
    <property type="component" value="Unassembled WGS sequence"/>
</dbReference>
<name>A0A1H9XW54_9PSEU</name>
<reference evidence="2" key="1">
    <citation type="submission" date="2016-10" db="EMBL/GenBank/DDBJ databases">
        <authorList>
            <person name="Varghese N."/>
            <person name="Submissions S."/>
        </authorList>
    </citation>
    <scope>NUCLEOTIDE SEQUENCE [LARGE SCALE GENOMIC DNA]</scope>
    <source>
        <strain evidence="2">CGMCC 4.578</strain>
    </source>
</reference>
<evidence type="ECO:0000313" key="1">
    <source>
        <dbReference type="EMBL" id="SES50400.1"/>
    </source>
</evidence>
<sequence>MACVKGTPHVCLHGRPSWCYTGVPEGSTPVAVLSTNPGFHVGL</sequence>
<organism evidence="1 2">
    <name type="scientific">Lentzea flaviverrucosa</name>
    <dbReference type="NCBI Taxonomy" id="200379"/>
    <lineage>
        <taxon>Bacteria</taxon>
        <taxon>Bacillati</taxon>
        <taxon>Actinomycetota</taxon>
        <taxon>Actinomycetes</taxon>
        <taxon>Pseudonocardiales</taxon>
        <taxon>Pseudonocardiaceae</taxon>
        <taxon>Lentzea</taxon>
    </lineage>
</organism>
<protein>
    <submittedName>
        <fullName evidence="1">Uncharacterized protein</fullName>
    </submittedName>
</protein>
<proteinExistence type="predicted"/>
<keyword evidence="2" id="KW-1185">Reference proteome</keyword>
<dbReference type="AlphaFoldDB" id="A0A1H9XW54"/>
<evidence type="ECO:0000313" key="2">
    <source>
        <dbReference type="Proteomes" id="UP000199028"/>
    </source>
</evidence>
<gene>
    <name evidence="1" type="ORF">SAMN05216195_12031</name>
</gene>
<accession>A0A1H9XW54</accession>